<dbReference type="InterPro" id="IPR002067">
    <property type="entry name" value="MCP"/>
</dbReference>
<reference evidence="8 9" key="1">
    <citation type="journal article" date="2024" name="Nat. Commun.">
        <title>Phylogenomics reveals the evolutionary origins of lichenization in chlorophyte algae.</title>
        <authorList>
            <person name="Puginier C."/>
            <person name="Libourel C."/>
            <person name="Otte J."/>
            <person name="Skaloud P."/>
            <person name="Haon M."/>
            <person name="Grisel S."/>
            <person name="Petersen M."/>
            <person name="Berrin J.G."/>
            <person name="Delaux P.M."/>
            <person name="Dal Grande F."/>
            <person name="Keller J."/>
        </authorList>
    </citation>
    <scope>NUCLEOTIDE SEQUENCE [LARGE SCALE GENOMIC DNA]</scope>
    <source>
        <strain evidence="8 9">SAG 2043</strain>
    </source>
</reference>
<dbReference type="InterPro" id="IPR023395">
    <property type="entry name" value="MCP_dom_sf"/>
</dbReference>
<evidence type="ECO:0000256" key="5">
    <source>
        <dbReference type="ARBA" id="ARBA00023136"/>
    </source>
</evidence>
<keyword evidence="4" id="KW-0677">Repeat</keyword>
<keyword evidence="5 6" id="KW-0472">Membrane</keyword>
<dbReference type="InterPro" id="IPR018108">
    <property type="entry name" value="MCP_transmembrane"/>
</dbReference>
<evidence type="ECO:0000256" key="1">
    <source>
        <dbReference type="ARBA" id="ARBA00004141"/>
    </source>
</evidence>
<gene>
    <name evidence="8" type="ORF">WJX72_000767</name>
</gene>
<dbReference type="PRINTS" id="PR00926">
    <property type="entry name" value="MITOCARRIER"/>
</dbReference>
<evidence type="ECO:0000256" key="6">
    <source>
        <dbReference type="PROSITE-ProRule" id="PRU00282"/>
    </source>
</evidence>
<evidence type="ECO:0000256" key="3">
    <source>
        <dbReference type="ARBA" id="ARBA00022692"/>
    </source>
</evidence>
<feature type="repeat" description="Solcar" evidence="6">
    <location>
        <begin position="96"/>
        <end position="180"/>
    </location>
</feature>
<dbReference type="AlphaFoldDB" id="A0AAW1QP28"/>
<evidence type="ECO:0000256" key="4">
    <source>
        <dbReference type="ARBA" id="ARBA00022737"/>
    </source>
</evidence>
<evidence type="ECO:0000313" key="9">
    <source>
        <dbReference type="Proteomes" id="UP001489004"/>
    </source>
</evidence>
<dbReference type="Proteomes" id="UP001489004">
    <property type="component" value="Unassembled WGS sequence"/>
</dbReference>
<dbReference type="Gene3D" id="1.50.40.10">
    <property type="entry name" value="Mitochondrial carrier domain"/>
    <property type="match status" value="1"/>
</dbReference>
<evidence type="ECO:0000256" key="2">
    <source>
        <dbReference type="ARBA" id="ARBA00022448"/>
    </source>
</evidence>
<keyword evidence="3 6" id="KW-0812">Transmembrane</keyword>
<dbReference type="GO" id="GO:0016020">
    <property type="term" value="C:membrane"/>
    <property type="evidence" value="ECO:0007669"/>
    <property type="project" value="UniProtKB-SubCell"/>
</dbReference>
<organism evidence="8 9">
    <name type="scientific">[Myrmecia] bisecta</name>
    <dbReference type="NCBI Taxonomy" id="41462"/>
    <lineage>
        <taxon>Eukaryota</taxon>
        <taxon>Viridiplantae</taxon>
        <taxon>Chlorophyta</taxon>
        <taxon>core chlorophytes</taxon>
        <taxon>Trebouxiophyceae</taxon>
        <taxon>Trebouxiales</taxon>
        <taxon>Trebouxiaceae</taxon>
        <taxon>Myrmecia</taxon>
    </lineage>
</organism>
<dbReference type="PANTHER" id="PTHR24089">
    <property type="entry name" value="SOLUTE CARRIER FAMILY 25"/>
    <property type="match status" value="1"/>
</dbReference>
<feature type="repeat" description="Solcar" evidence="6">
    <location>
        <begin position="1"/>
        <end position="88"/>
    </location>
</feature>
<sequence length="282" mass="30685">MFVAGGAAGAVARTASAPLDRIKLLFQVQAVASSGASAGAYTGVWQSARKIYREEGFKAFWKGNSANIARIFPYSASQLMFNDYYKRWLASPAGDLTVTDRLLSGALAGMTATMLTYPLDMVHLRMALPGSRYSGIANALVTIARQEGPASFYRGLKPTIFSITPYVAINLAAYDLLKHHMDMDDRPQSVPGKCVLGGLAGLLASTTCYPLDTIRRRMQMAGRTYSGQANAFATIWKQEGFRGFYRGWLANTLKVVPGNSVRFVAYEFIKGMLGVSKARTDT</sequence>
<proteinExistence type="inferred from homology"/>
<dbReference type="Pfam" id="PF00153">
    <property type="entry name" value="Mito_carr"/>
    <property type="match status" value="3"/>
</dbReference>
<accession>A0AAW1QP28</accession>
<dbReference type="PROSITE" id="PS50920">
    <property type="entry name" value="SOLCAR"/>
    <property type="match status" value="3"/>
</dbReference>
<feature type="repeat" description="Solcar" evidence="6">
    <location>
        <begin position="192"/>
        <end position="272"/>
    </location>
</feature>
<name>A0AAW1QP28_9CHLO</name>
<dbReference type="GO" id="GO:0055085">
    <property type="term" value="P:transmembrane transport"/>
    <property type="evidence" value="ECO:0007669"/>
    <property type="project" value="InterPro"/>
</dbReference>
<evidence type="ECO:0000256" key="7">
    <source>
        <dbReference type="RuleBase" id="RU000488"/>
    </source>
</evidence>
<protein>
    <submittedName>
        <fullName evidence="8">Uncharacterized protein</fullName>
    </submittedName>
</protein>
<dbReference type="SUPFAM" id="SSF103506">
    <property type="entry name" value="Mitochondrial carrier"/>
    <property type="match status" value="1"/>
</dbReference>
<keyword evidence="2 7" id="KW-0813">Transport</keyword>
<keyword evidence="9" id="KW-1185">Reference proteome</keyword>
<comment type="caution">
    <text evidence="8">The sequence shown here is derived from an EMBL/GenBank/DDBJ whole genome shotgun (WGS) entry which is preliminary data.</text>
</comment>
<comment type="similarity">
    <text evidence="7">Belongs to the mitochondrial carrier (TC 2.A.29) family.</text>
</comment>
<comment type="subcellular location">
    <subcellularLocation>
        <location evidence="1">Membrane</location>
        <topology evidence="1">Multi-pass membrane protein</topology>
    </subcellularLocation>
</comment>
<dbReference type="EMBL" id="JALJOR010000002">
    <property type="protein sequence ID" value="KAK9823162.1"/>
    <property type="molecule type" value="Genomic_DNA"/>
</dbReference>
<evidence type="ECO:0000313" key="8">
    <source>
        <dbReference type="EMBL" id="KAK9823162.1"/>
    </source>
</evidence>